<accession>A0A4U6D1N6</accession>
<reference evidence="1 2" key="1">
    <citation type="submission" date="2019-05" db="EMBL/GenBank/DDBJ databases">
        <title>Dyadobacter AR-3-8 sp. nov., isolated from arctic soil.</title>
        <authorList>
            <person name="Chaudhary D.K."/>
        </authorList>
    </citation>
    <scope>NUCLEOTIDE SEQUENCE [LARGE SCALE GENOMIC DNA]</scope>
    <source>
        <strain evidence="1 2">AR-3-8</strain>
    </source>
</reference>
<evidence type="ECO:0000313" key="1">
    <source>
        <dbReference type="EMBL" id="TKT90516.1"/>
    </source>
</evidence>
<proteinExistence type="predicted"/>
<dbReference type="Proteomes" id="UP000304900">
    <property type="component" value="Unassembled WGS sequence"/>
</dbReference>
<sequence>MNEATHIEPVNAVGTFTAEFGTDKSRDSKRHTRMHIVIMNGFVKGYYSEAGLTERIDVVGALSSRSEMILIESQRGEITRTFQGKFKKKGKELILLSGIWQSANNTMLTRLTENKVMPDSDHPQAFSLISKKQ</sequence>
<gene>
    <name evidence="1" type="ORF">FDK13_19475</name>
</gene>
<dbReference type="EMBL" id="SZVO01000009">
    <property type="protein sequence ID" value="TKT90516.1"/>
    <property type="molecule type" value="Genomic_DNA"/>
</dbReference>
<evidence type="ECO:0000313" key="2">
    <source>
        <dbReference type="Proteomes" id="UP000304900"/>
    </source>
</evidence>
<dbReference type="RefSeq" id="WP_137341684.1">
    <property type="nucleotide sequence ID" value="NZ_BSQH01000002.1"/>
</dbReference>
<protein>
    <submittedName>
        <fullName evidence="1">Uncharacterized protein</fullName>
    </submittedName>
</protein>
<keyword evidence="2" id="KW-1185">Reference proteome</keyword>
<comment type="caution">
    <text evidence="1">The sequence shown here is derived from an EMBL/GenBank/DDBJ whole genome shotgun (WGS) entry which is preliminary data.</text>
</comment>
<dbReference type="AlphaFoldDB" id="A0A4U6D1N6"/>
<organism evidence="1 2">
    <name type="scientific">Dyadobacter frigoris</name>
    <dbReference type="NCBI Taxonomy" id="2576211"/>
    <lineage>
        <taxon>Bacteria</taxon>
        <taxon>Pseudomonadati</taxon>
        <taxon>Bacteroidota</taxon>
        <taxon>Cytophagia</taxon>
        <taxon>Cytophagales</taxon>
        <taxon>Spirosomataceae</taxon>
        <taxon>Dyadobacter</taxon>
    </lineage>
</organism>
<name>A0A4U6D1N6_9BACT</name>